<evidence type="ECO:0000313" key="2">
    <source>
        <dbReference type="EMBL" id="MBC5995027.1"/>
    </source>
</evidence>
<comment type="caution">
    <text evidence="2">The sequence shown here is derived from an EMBL/GenBank/DDBJ whole genome shotgun (WGS) entry which is preliminary data.</text>
</comment>
<dbReference type="SUPFAM" id="SSF51735">
    <property type="entry name" value="NAD(P)-binding Rossmann-fold domains"/>
    <property type="match status" value="1"/>
</dbReference>
<dbReference type="InterPro" id="IPR013149">
    <property type="entry name" value="ADH-like_C"/>
</dbReference>
<accession>A0A923NCT0</accession>
<feature type="domain" description="Alcohol dehydrogenase-like C-terminal" evidence="1">
    <location>
        <begin position="12"/>
        <end position="80"/>
    </location>
</feature>
<dbReference type="InterPro" id="IPR036291">
    <property type="entry name" value="NAD(P)-bd_dom_sf"/>
</dbReference>
<organism evidence="2 3">
    <name type="scientific">Pontibacter cellulosilyticus</name>
    <dbReference type="NCBI Taxonomy" id="1720253"/>
    <lineage>
        <taxon>Bacteria</taxon>
        <taxon>Pseudomonadati</taxon>
        <taxon>Bacteroidota</taxon>
        <taxon>Cytophagia</taxon>
        <taxon>Cytophagales</taxon>
        <taxon>Hymenobacteraceae</taxon>
        <taxon>Pontibacter</taxon>
    </lineage>
</organism>
<gene>
    <name evidence="2" type="ORF">H8S84_19430</name>
</gene>
<evidence type="ECO:0000313" key="3">
    <source>
        <dbReference type="Proteomes" id="UP000603640"/>
    </source>
</evidence>
<protein>
    <submittedName>
        <fullName evidence="2">Zinc-binding dehydrogenase</fullName>
    </submittedName>
</protein>
<reference evidence="2" key="1">
    <citation type="submission" date="2020-08" db="EMBL/GenBank/DDBJ databases">
        <title>Pontibacter sp. SD6 16S ribosomal RNA gene Genome sequencing and assembly.</title>
        <authorList>
            <person name="Kang M."/>
        </authorList>
    </citation>
    <scope>NUCLEOTIDE SEQUENCE</scope>
    <source>
        <strain evidence="2">SD6</strain>
    </source>
</reference>
<dbReference type="RefSeq" id="WP_187069052.1">
    <property type="nucleotide sequence ID" value="NZ_JACRVF010000008.1"/>
</dbReference>
<sequence length="94" mass="10562">MPAQIAIFQIAFSLDVAKECEADEAIDINDCYKIIEKVKELTNGKFCERVIECTGKECPLNLAGKLSAERGKLIITGFHQDVMGQVNIQLWNWC</sequence>
<proteinExistence type="predicted"/>
<dbReference type="AlphaFoldDB" id="A0A923NCT0"/>
<dbReference type="Proteomes" id="UP000603640">
    <property type="component" value="Unassembled WGS sequence"/>
</dbReference>
<name>A0A923NCT0_9BACT</name>
<keyword evidence="3" id="KW-1185">Reference proteome</keyword>
<dbReference type="EMBL" id="JACRVF010000008">
    <property type="protein sequence ID" value="MBC5995027.1"/>
    <property type="molecule type" value="Genomic_DNA"/>
</dbReference>
<evidence type="ECO:0000259" key="1">
    <source>
        <dbReference type="Pfam" id="PF00107"/>
    </source>
</evidence>
<dbReference type="Pfam" id="PF00107">
    <property type="entry name" value="ADH_zinc_N"/>
    <property type="match status" value="1"/>
</dbReference>
<dbReference type="Gene3D" id="3.40.50.720">
    <property type="entry name" value="NAD(P)-binding Rossmann-like Domain"/>
    <property type="match status" value="1"/>
</dbReference>